<keyword evidence="1" id="KW-0732">Signal</keyword>
<reference evidence="3" key="1">
    <citation type="journal article" date="2019" name="Int. J. Syst. Evol. Microbiol.">
        <title>The Global Catalogue of Microorganisms (GCM) 10K type strain sequencing project: providing services to taxonomists for standard genome sequencing and annotation.</title>
        <authorList>
            <consortium name="The Broad Institute Genomics Platform"/>
            <consortium name="The Broad Institute Genome Sequencing Center for Infectious Disease"/>
            <person name="Wu L."/>
            <person name="Ma J."/>
        </authorList>
    </citation>
    <scope>NUCLEOTIDE SEQUENCE [LARGE SCALE GENOMIC DNA]</scope>
    <source>
        <strain evidence="3">JCM 17190</strain>
    </source>
</reference>
<organism evidence="2 3">
    <name type="scientific">Celeribacter arenosi</name>
    <dbReference type="NCBI Taxonomy" id="792649"/>
    <lineage>
        <taxon>Bacteria</taxon>
        <taxon>Pseudomonadati</taxon>
        <taxon>Pseudomonadota</taxon>
        <taxon>Alphaproteobacteria</taxon>
        <taxon>Rhodobacterales</taxon>
        <taxon>Roseobacteraceae</taxon>
        <taxon>Celeribacter</taxon>
    </lineage>
</organism>
<feature type="chain" id="PRO_5045595469" evidence="1">
    <location>
        <begin position="21"/>
        <end position="185"/>
    </location>
</feature>
<dbReference type="Proteomes" id="UP001399917">
    <property type="component" value="Unassembled WGS sequence"/>
</dbReference>
<evidence type="ECO:0000256" key="1">
    <source>
        <dbReference type="SAM" id="SignalP"/>
    </source>
</evidence>
<accession>A0ABP7K5X8</accession>
<feature type="signal peptide" evidence="1">
    <location>
        <begin position="1"/>
        <end position="20"/>
    </location>
</feature>
<gene>
    <name evidence="2" type="ORF">GCM10022404_16160</name>
</gene>
<protein>
    <submittedName>
        <fullName evidence="2">Uncharacterized protein</fullName>
    </submittedName>
</protein>
<name>A0ABP7K5X8_9RHOB</name>
<comment type="caution">
    <text evidence="2">The sequence shown here is derived from an EMBL/GenBank/DDBJ whole genome shotgun (WGS) entry which is preliminary data.</text>
</comment>
<dbReference type="RefSeq" id="WP_344846181.1">
    <property type="nucleotide sequence ID" value="NZ_BAABDF010000007.1"/>
</dbReference>
<sequence length="185" mass="19596">MSHLRTAAFAMIFAASPALGDDVTDTLDSAMAAYADGDISYAIEELDYAKQLLQSMQTGALADFLPEAPDGWSREDDSELGAGMAMFGGGTGASARYFNDAGEEYTLTILADSPMITMMSGMITNAAMMGLKMERVGREKFVNQDGELSGLIGNRILVQASGADIETMKNALGQIDYKALGSFGE</sequence>
<dbReference type="EMBL" id="BAABDF010000007">
    <property type="protein sequence ID" value="GAA3866775.1"/>
    <property type="molecule type" value="Genomic_DNA"/>
</dbReference>
<proteinExistence type="predicted"/>
<evidence type="ECO:0000313" key="3">
    <source>
        <dbReference type="Proteomes" id="UP001399917"/>
    </source>
</evidence>
<keyword evidence="3" id="KW-1185">Reference proteome</keyword>
<evidence type="ECO:0000313" key="2">
    <source>
        <dbReference type="EMBL" id="GAA3866775.1"/>
    </source>
</evidence>